<evidence type="ECO:0000313" key="3">
    <source>
        <dbReference type="EMBL" id="KAG5178036.1"/>
    </source>
</evidence>
<feature type="region of interest" description="Disordered" evidence="2">
    <location>
        <begin position="115"/>
        <end position="134"/>
    </location>
</feature>
<dbReference type="Proteomes" id="UP000664859">
    <property type="component" value="Unassembled WGS sequence"/>
</dbReference>
<dbReference type="AlphaFoldDB" id="A0A835YM70"/>
<protein>
    <submittedName>
        <fullName evidence="3">Uncharacterized protein</fullName>
    </submittedName>
</protein>
<dbReference type="EMBL" id="JAFCMP010000518">
    <property type="protein sequence ID" value="KAG5178036.1"/>
    <property type="molecule type" value="Genomic_DNA"/>
</dbReference>
<evidence type="ECO:0000256" key="2">
    <source>
        <dbReference type="SAM" id="MobiDB-lite"/>
    </source>
</evidence>
<sequence>MEVMVQQGMQQLERLQRDLSDTIEARQAVEKTTEVAMQRLQVSRKDVETAQRLQRTQTAEMNAEAARQLAQTAEVVTREAVQRAQTAERNAKAAVQRAQTAERNAEEAVRRAQTAKRNAEAAGQRAQTAGQRAQTVERNAEAAVQRAQTAEVDTWAAVQRAQTAEVDTRAAVQRAQTAERNAEAAVQRAQTAEVDTRAAVQRAQTAEMKAQAAAAQEGPTANEVAKLDKKRITQERICTIQEGITTMVGLTCQLRPFVSMQRVEELTTRVSELEGTVEVLERDRDVALGVAVAPDQAALFRRAELAERHLLAMLERLDIAESLFKQLWQESKHATEQLERLKARSGGSSAFATLAGEIKEHAAKRNMFVDPVDDPRYHIFFDAQEDAKNAKWKRENGGRELSDDEFNDTMQLEWLQMEENAKDQYEPEADYDDDVTSTVFIRVIRNLDAAMYQRHDMDSLRETGLEVSDIHDLISSARDPPSDTDMAQFQLLTYYILKVWREALNGVF</sequence>
<keyword evidence="4" id="KW-1185">Reference proteome</keyword>
<gene>
    <name evidence="3" type="ORF">JKP88DRAFT_281339</name>
</gene>
<organism evidence="3 4">
    <name type="scientific">Tribonema minus</name>
    <dbReference type="NCBI Taxonomy" id="303371"/>
    <lineage>
        <taxon>Eukaryota</taxon>
        <taxon>Sar</taxon>
        <taxon>Stramenopiles</taxon>
        <taxon>Ochrophyta</taxon>
        <taxon>PX clade</taxon>
        <taxon>Xanthophyceae</taxon>
        <taxon>Tribonematales</taxon>
        <taxon>Tribonemataceae</taxon>
        <taxon>Tribonema</taxon>
    </lineage>
</organism>
<evidence type="ECO:0000313" key="4">
    <source>
        <dbReference type="Proteomes" id="UP000664859"/>
    </source>
</evidence>
<accession>A0A835YM70</accession>
<feature type="coiled-coil region" evidence="1">
    <location>
        <begin position="5"/>
        <end position="32"/>
    </location>
</feature>
<feature type="compositionally biased region" description="Low complexity" evidence="2">
    <location>
        <begin position="121"/>
        <end position="134"/>
    </location>
</feature>
<comment type="caution">
    <text evidence="3">The sequence shown here is derived from an EMBL/GenBank/DDBJ whole genome shotgun (WGS) entry which is preliminary data.</text>
</comment>
<evidence type="ECO:0000256" key="1">
    <source>
        <dbReference type="SAM" id="Coils"/>
    </source>
</evidence>
<keyword evidence="1" id="KW-0175">Coiled coil</keyword>
<proteinExistence type="predicted"/>
<reference evidence="3" key="1">
    <citation type="submission" date="2021-02" db="EMBL/GenBank/DDBJ databases">
        <title>First Annotated Genome of the Yellow-green Alga Tribonema minus.</title>
        <authorList>
            <person name="Mahan K.M."/>
        </authorList>
    </citation>
    <scope>NUCLEOTIDE SEQUENCE</scope>
    <source>
        <strain evidence="3">UTEX B ZZ1240</strain>
    </source>
</reference>
<name>A0A835YM70_9STRA</name>